<feature type="domain" description="PIN" evidence="2">
    <location>
        <begin position="98"/>
        <end position="222"/>
    </location>
</feature>
<feature type="compositionally biased region" description="Polar residues" evidence="1">
    <location>
        <begin position="404"/>
        <end position="419"/>
    </location>
</feature>
<dbReference type="OrthoDB" id="2017974at2759"/>
<dbReference type="AlphaFoldDB" id="A0A8H7PGG4"/>
<evidence type="ECO:0000256" key="1">
    <source>
        <dbReference type="SAM" id="MobiDB-lite"/>
    </source>
</evidence>
<evidence type="ECO:0000259" key="2">
    <source>
        <dbReference type="SMART" id="SM00670"/>
    </source>
</evidence>
<dbReference type="SUPFAM" id="SSF88723">
    <property type="entry name" value="PIN domain-like"/>
    <property type="match status" value="1"/>
</dbReference>
<feature type="region of interest" description="Disordered" evidence="1">
    <location>
        <begin position="28"/>
        <end position="73"/>
    </location>
</feature>
<dbReference type="GO" id="GO:0005634">
    <property type="term" value="C:nucleus"/>
    <property type="evidence" value="ECO:0007669"/>
    <property type="project" value="TreeGrafter"/>
</dbReference>
<dbReference type="Pfam" id="PF13638">
    <property type="entry name" value="PIN_4"/>
    <property type="match status" value="1"/>
</dbReference>
<feature type="compositionally biased region" description="Polar residues" evidence="1">
    <location>
        <begin position="285"/>
        <end position="294"/>
    </location>
</feature>
<protein>
    <recommendedName>
        <fullName evidence="2">PIN domain-containing protein</fullName>
    </recommendedName>
</protein>
<accession>A0A8H7PGG4</accession>
<dbReference type="InterPro" id="IPR002716">
    <property type="entry name" value="PIN_dom"/>
</dbReference>
<proteinExistence type="predicted"/>
<feature type="compositionally biased region" description="Polar residues" evidence="1">
    <location>
        <begin position="28"/>
        <end position="37"/>
    </location>
</feature>
<feature type="compositionally biased region" description="Acidic residues" evidence="1">
    <location>
        <begin position="387"/>
        <end position="399"/>
    </location>
</feature>
<comment type="caution">
    <text evidence="3">The sequence shown here is derived from an EMBL/GenBank/DDBJ whole genome shotgun (WGS) entry which is preliminary data.</text>
</comment>
<dbReference type="Gene3D" id="3.40.50.1010">
    <property type="entry name" value="5'-nuclease"/>
    <property type="match status" value="1"/>
</dbReference>
<name>A0A8H7PGG4_MORIS</name>
<dbReference type="GO" id="GO:0004540">
    <property type="term" value="F:RNA nuclease activity"/>
    <property type="evidence" value="ECO:0007669"/>
    <property type="project" value="UniProtKB-ARBA"/>
</dbReference>
<dbReference type="InterPro" id="IPR029060">
    <property type="entry name" value="PIN-like_dom_sf"/>
</dbReference>
<reference evidence="3" key="1">
    <citation type="submission" date="2020-12" db="EMBL/GenBank/DDBJ databases">
        <title>Metabolic potential, ecology and presence of endohyphal bacteria is reflected in genomic diversity of Mucoromycotina.</title>
        <authorList>
            <person name="Muszewska A."/>
            <person name="Okrasinska A."/>
            <person name="Steczkiewicz K."/>
            <person name="Drgas O."/>
            <person name="Orlowska M."/>
            <person name="Perlinska-Lenart U."/>
            <person name="Aleksandrzak-Piekarczyk T."/>
            <person name="Szatraj K."/>
            <person name="Zielenkiewicz U."/>
            <person name="Pilsyk S."/>
            <person name="Malc E."/>
            <person name="Mieczkowski P."/>
            <person name="Kruszewska J.S."/>
            <person name="Biernat P."/>
            <person name="Pawlowska J."/>
        </authorList>
    </citation>
    <scope>NUCLEOTIDE SEQUENCE</scope>
    <source>
        <strain evidence="3">WA0000067209</strain>
    </source>
</reference>
<gene>
    <name evidence="3" type="ORF">INT43_004619</name>
</gene>
<dbReference type="PANTHER" id="PTHR16161">
    <property type="entry name" value="TRANSCRIPTIONAL PROTEIN SWT1"/>
    <property type="match status" value="1"/>
</dbReference>
<keyword evidence="4" id="KW-1185">Reference proteome</keyword>
<dbReference type="EMBL" id="JAEPQZ010000015">
    <property type="protein sequence ID" value="KAG2173245.1"/>
    <property type="molecule type" value="Genomic_DNA"/>
</dbReference>
<dbReference type="InterPro" id="IPR052626">
    <property type="entry name" value="SWT1_Regulator"/>
</dbReference>
<feature type="region of interest" description="Disordered" evidence="1">
    <location>
        <begin position="246"/>
        <end position="419"/>
    </location>
</feature>
<evidence type="ECO:0000313" key="4">
    <source>
        <dbReference type="Proteomes" id="UP000654370"/>
    </source>
</evidence>
<dbReference type="Proteomes" id="UP000654370">
    <property type="component" value="Unassembled WGS sequence"/>
</dbReference>
<sequence length="419" mass="47350">MHSNEDYMDEDGPEFIAMINDLVRNVRSESQAHQPTSHLPDRKLNDAGIASPQTKLSKKKSMKKGHDNFKQSITTSKNLKKHLESLVSTTCDVDQEETFIVVDTNILISHQDHLKSLIADIEQRDSCLTIIVPWVVLEELDLLKSRRDGPRSQVADRAQGAIIFIQKILARKSPALKGQKVSESADTNAYDNDDRILDCCRYFAKSANHRVVLYSNDRNLCNKCMVHHIDSYGSVDQRRFSQLVREAPLRRHQTSKETLKPYKASESPTRSSTQTRSDDVMNQVKPATNHSSKSPSDRIPMENTSSLHSKHASPSYSKRLKQATARIEHKSEARPWNSAIVDRYRAKQQEQQQQNSPKPASSTAYQDTSRTPANPRHKASSAPVVEPDLDDDMAMDIDVDYTFPQGTSDSIYSTTHHSN</sequence>
<dbReference type="PANTHER" id="PTHR16161:SF0">
    <property type="entry name" value="TRANSCRIPTIONAL PROTEIN SWT1"/>
    <property type="match status" value="1"/>
</dbReference>
<feature type="compositionally biased region" description="Polar residues" evidence="1">
    <location>
        <begin position="266"/>
        <end position="275"/>
    </location>
</feature>
<evidence type="ECO:0000313" key="3">
    <source>
        <dbReference type="EMBL" id="KAG2173245.1"/>
    </source>
</evidence>
<organism evidence="3 4">
    <name type="scientific">Mortierella isabellina</name>
    <name type="common">Filamentous fungus</name>
    <name type="synonym">Umbelopsis isabellina</name>
    <dbReference type="NCBI Taxonomy" id="91625"/>
    <lineage>
        <taxon>Eukaryota</taxon>
        <taxon>Fungi</taxon>
        <taxon>Fungi incertae sedis</taxon>
        <taxon>Mucoromycota</taxon>
        <taxon>Mucoromycotina</taxon>
        <taxon>Umbelopsidomycetes</taxon>
        <taxon>Umbelopsidales</taxon>
        <taxon>Umbelopsidaceae</taxon>
        <taxon>Umbelopsis</taxon>
    </lineage>
</organism>
<dbReference type="CDD" id="cd18727">
    <property type="entry name" value="PIN_Swt1-like"/>
    <property type="match status" value="1"/>
</dbReference>
<feature type="compositionally biased region" description="Polar residues" evidence="1">
    <location>
        <begin position="355"/>
        <end position="372"/>
    </location>
</feature>
<feature type="compositionally biased region" description="Polar residues" evidence="1">
    <location>
        <begin position="302"/>
        <end position="316"/>
    </location>
</feature>
<dbReference type="SMART" id="SM00670">
    <property type="entry name" value="PINc"/>
    <property type="match status" value="1"/>
</dbReference>